<accession>A0AAN7GSB0</accession>
<dbReference type="InterPro" id="IPR029063">
    <property type="entry name" value="SAM-dependent_MTases_sf"/>
</dbReference>
<dbReference type="SUPFAM" id="SSF53335">
    <property type="entry name" value="S-adenosyl-L-methionine-dependent methyltransferases"/>
    <property type="match status" value="1"/>
</dbReference>
<name>A0AAN7GSB0_9PEZI</name>
<dbReference type="GO" id="GO:0008168">
    <property type="term" value="F:methyltransferase activity"/>
    <property type="evidence" value="ECO:0007669"/>
    <property type="project" value="UniProtKB-KW"/>
</dbReference>
<reference evidence="1" key="1">
    <citation type="journal article" date="2023" name="Mol. Phylogenet. Evol.">
        <title>Genome-scale phylogeny and comparative genomics of the fungal order Sordariales.</title>
        <authorList>
            <person name="Hensen N."/>
            <person name="Bonometti L."/>
            <person name="Westerberg I."/>
            <person name="Brannstrom I.O."/>
            <person name="Guillou S."/>
            <person name="Cros-Aarteil S."/>
            <person name="Calhoun S."/>
            <person name="Haridas S."/>
            <person name="Kuo A."/>
            <person name="Mondo S."/>
            <person name="Pangilinan J."/>
            <person name="Riley R."/>
            <person name="LaButti K."/>
            <person name="Andreopoulos B."/>
            <person name="Lipzen A."/>
            <person name="Chen C."/>
            <person name="Yan M."/>
            <person name="Daum C."/>
            <person name="Ng V."/>
            <person name="Clum A."/>
            <person name="Steindorff A."/>
            <person name="Ohm R.A."/>
            <person name="Martin F."/>
            <person name="Silar P."/>
            <person name="Natvig D.O."/>
            <person name="Lalanne C."/>
            <person name="Gautier V."/>
            <person name="Ament-Velasquez S.L."/>
            <person name="Kruys A."/>
            <person name="Hutchinson M.I."/>
            <person name="Powell A.J."/>
            <person name="Barry K."/>
            <person name="Miller A.N."/>
            <person name="Grigoriev I.V."/>
            <person name="Debuchy R."/>
            <person name="Gladieux P."/>
            <person name="Hiltunen Thoren M."/>
            <person name="Johannesson H."/>
        </authorList>
    </citation>
    <scope>NUCLEOTIDE SEQUENCE</scope>
    <source>
        <strain evidence="1">CBS 990.96</strain>
    </source>
</reference>
<evidence type="ECO:0000313" key="1">
    <source>
        <dbReference type="EMBL" id="KAK4223383.1"/>
    </source>
</evidence>
<gene>
    <name evidence="1" type="ORF">QBC38DRAFT_373199</name>
</gene>
<sequence length="274" mass="30478">MSSSSSSNPLAAWDGIASDWNNQITAKGNKYFHRLQVPILTQFLVSHLFASPRCLDLATGNGLVARWLIDHGASSVVAVDGSKEMIRIAQSLNPADPSYEGKITFSKVDVTNAQEMETLTKDGKFDVVVCNMAIMDIERLDVLADSLKSLLAPSGIFVVTVLHPVFFTSIHTREVTVRYNPVTGEEETMFSKTISGYLSVPPTKGIAVSEQKVKQTYFHRPMNELFGEFFKVGMVMDGMEEAAFTKEDYNEKRVQSNCNYTQLPAILGFRMRFP</sequence>
<dbReference type="AlphaFoldDB" id="A0AAN7GSB0"/>
<proteinExistence type="predicted"/>
<dbReference type="PANTHER" id="PTHR43861">
    <property type="entry name" value="TRANS-ACONITATE 2-METHYLTRANSFERASE-RELATED"/>
    <property type="match status" value="1"/>
</dbReference>
<dbReference type="EMBL" id="MU865428">
    <property type="protein sequence ID" value="KAK4223383.1"/>
    <property type="molecule type" value="Genomic_DNA"/>
</dbReference>
<reference evidence="1" key="2">
    <citation type="submission" date="2023-05" db="EMBL/GenBank/DDBJ databases">
        <authorList>
            <consortium name="Lawrence Berkeley National Laboratory"/>
            <person name="Steindorff A."/>
            <person name="Hensen N."/>
            <person name="Bonometti L."/>
            <person name="Westerberg I."/>
            <person name="Brannstrom I.O."/>
            <person name="Guillou S."/>
            <person name="Cros-Aarteil S."/>
            <person name="Calhoun S."/>
            <person name="Haridas S."/>
            <person name="Kuo A."/>
            <person name="Mondo S."/>
            <person name="Pangilinan J."/>
            <person name="Riley R."/>
            <person name="Labutti K."/>
            <person name="Andreopoulos B."/>
            <person name="Lipzen A."/>
            <person name="Chen C."/>
            <person name="Yanf M."/>
            <person name="Daum C."/>
            <person name="Ng V."/>
            <person name="Clum A."/>
            <person name="Ohm R."/>
            <person name="Martin F."/>
            <person name="Silar P."/>
            <person name="Natvig D."/>
            <person name="Lalanne C."/>
            <person name="Gautier V."/>
            <person name="Ament-Velasquez S.L."/>
            <person name="Kruys A."/>
            <person name="Hutchinson M.I."/>
            <person name="Powell A.J."/>
            <person name="Barry K."/>
            <person name="Miller A.N."/>
            <person name="Grigoriev I.V."/>
            <person name="Debuchy R."/>
            <person name="Gladieux P."/>
            <person name="Thoren M.H."/>
            <person name="Johannesson H."/>
        </authorList>
    </citation>
    <scope>NUCLEOTIDE SEQUENCE</scope>
    <source>
        <strain evidence="1">CBS 990.96</strain>
    </source>
</reference>
<dbReference type="GO" id="GO:0032259">
    <property type="term" value="P:methylation"/>
    <property type="evidence" value="ECO:0007669"/>
    <property type="project" value="UniProtKB-KW"/>
</dbReference>
<dbReference type="Proteomes" id="UP001301958">
    <property type="component" value="Unassembled WGS sequence"/>
</dbReference>
<dbReference type="CDD" id="cd02440">
    <property type="entry name" value="AdoMet_MTases"/>
    <property type="match status" value="1"/>
</dbReference>
<keyword evidence="2" id="KW-1185">Reference proteome</keyword>
<dbReference type="Gene3D" id="3.40.50.150">
    <property type="entry name" value="Vaccinia Virus protein VP39"/>
    <property type="match status" value="1"/>
</dbReference>
<keyword evidence="1" id="KW-0489">Methyltransferase</keyword>
<dbReference type="PANTHER" id="PTHR43861:SF1">
    <property type="entry name" value="TRANS-ACONITATE 2-METHYLTRANSFERASE"/>
    <property type="match status" value="1"/>
</dbReference>
<evidence type="ECO:0000313" key="2">
    <source>
        <dbReference type="Proteomes" id="UP001301958"/>
    </source>
</evidence>
<keyword evidence="1" id="KW-0808">Transferase</keyword>
<dbReference type="Pfam" id="PF13489">
    <property type="entry name" value="Methyltransf_23"/>
    <property type="match status" value="1"/>
</dbReference>
<comment type="caution">
    <text evidence="1">The sequence shown here is derived from an EMBL/GenBank/DDBJ whole genome shotgun (WGS) entry which is preliminary data.</text>
</comment>
<organism evidence="1 2">
    <name type="scientific">Podospora fimiseda</name>
    <dbReference type="NCBI Taxonomy" id="252190"/>
    <lineage>
        <taxon>Eukaryota</taxon>
        <taxon>Fungi</taxon>
        <taxon>Dikarya</taxon>
        <taxon>Ascomycota</taxon>
        <taxon>Pezizomycotina</taxon>
        <taxon>Sordariomycetes</taxon>
        <taxon>Sordariomycetidae</taxon>
        <taxon>Sordariales</taxon>
        <taxon>Podosporaceae</taxon>
        <taxon>Podospora</taxon>
    </lineage>
</organism>
<protein>
    <submittedName>
        <fullName evidence="1">S-adenosyl-L-methionine-dependent methyltransferase</fullName>
    </submittedName>
</protein>